<feature type="chain" id="PRO_5046285699" description="Lipoprotein" evidence="1">
    <location>
        <begin position="19"/>
        <end position="200"/>
    </location>
</feature>
<organism evidence="2 3">
    <name type="scientific">Martelella mangrovi</name>
    <dbReference type="NCBI Taxonomy" id="1397477"/>
    <lineage>
        <taxon>Bacteria</taxon>
        <taxon>Pseudomonadati</taxon>
        <taxon>Pseudomonadota</taxon>
        <taxon>Alphaproteobacteria</taxon>
        <taxon>Hyphomicrobiales</taxon>
        <taxon>Aurantimonadaceae</taxon>
        <taxon>Martelella</taxon>
    </lineage>
</organism>
<keyword evidence="3" id="KW-1185">Reference proteome</keyword>
<dbReference type="EMBL" id="JBEPLY010000004">
    <property type="protein sequence ID" value="MET3599466.1"/>
    <property type="molecule type" value="Genomic_DNA"/>
</dbReference>
<evidence type="ECO:0000313" key="2">
    <source>
        <dbReference type="EMBL" id="MET3599466.1"/>
    </source>
</evidence>
<protein>
    <recommendedName>
        <fullName evidence="4">Lipoprotein</fullName>
    </recommendedName>
</protein>
<sequence length="200" mass="21204">MFVTRPIMPMPIFKTLLAASGLALLSACSLNFLSGAKPTTIPSPIAANPASLRIAVLAPEEMKLPTNEIVLTVYQKSGAGEISHDYTLVSANAAAEEADVAKFRKPGQHLTVLRLSPADALALRDQQEQMAAARQAGGAKPGFSVDLDAACWNGPMVAPVVPLDVLIEAGDDDGFHPLLQNIDIFALMNRPEESRLKSCS</sequence>
<comment type="caution">
    <text evidence="2">The sequence shown here is derived from an EMBL/GenBank/DDBJ whole genome shotgun (WGS) entry which is preliminary data.</text>
</comment>
<proteinExistence type="predicted"/>
<accession>A0ABV2I971</accession>
<dbReference type="PROSITE" id="PS51257">
    <property type="entry name" value="PROKAR_LIPOPROTEIN"/>
    <property type="match status" value="1"/>
</dbReference>
<gene>
    <name evidence="2" type="ORF">ABID12_001405</name>
</gene>
<reference evidence="2 3" key="1">
    <citation type="submission" date="2024-06" db="EMBL/GenBank/DDBJ databases">
        <title>Genomic Encyclopedia of Type Strains, Phase IV (KMG-IV): sequencing the most valuable type-strain genomes for metagenomic binning, comparative biology and taxonomic classification.</title>
        <authorList>
            <person name="Goeker M."/>
        </authorList>
    </citation>
    <scope>NUCLEOTIDE SEQUENCE [LARGE SCALE GENOMIC DNA]</scope>
    <source>
        <strain evidence="2 3">DSM 28102</strain>
    </source>
</reference>
<evidence type="ECO:0000313" key="3">
    <source>
        <dbReference type="Proteomes" id="UP001549164"/>
    </source>
</evidence>
<evidence type="ECO:0000256" key="1">
    <source>
        <dbReference type="SAM" id="SignalP"/>
    </source>
</evidence>
<name>A0ABV2I971_9HYPH</name>
<dbReference type="RefSeq" id="WP_106312063.1">
    <property type="nucleotide sequence ID" value="NZ_JBEPLY010000004.1"/>
</dbReference>
<keyword evidence="1" id="KW-0732">Signal</keyword>
<dbReference type="Proteomes" id="UP001549164">
    <property type="component" value="Unassembled WGS sequence"/>
</dbReference>
<evidence type="ECO:0008006" key="4">
    <source>
        <dbReference type="Google" id="ProtNLM"/>
    </source>
</evidence>
<feature type="signal peptide" evidence="1">
    <location>
        <begin position="1"/>
        <end position="18"/>
    </location>
</feature>